<dbReference type="Proteomes" id="UP000185678">
    <property type="component" value="Unassembled WGS sequence"/>
</dbReference>
<dbReference type="AlphaFoldDB" id="A0A1N7IHC3"/>
<feature type="domain" description="LUD" evidence="1">
    <location>
        <begin position="41"/>
        <end position="218"/>
    </location>
</feature>
<name>A0A1N7IHC3_9PROT</name>
<organism evidence="2 3">
    <name type="scientific">Insolitispirillum peregrinum</name>
    <dbReference type="NCBI Taxonomy" id="80876"/>
    <lineage>
        <taxon>Bacteria</taxon>
        <taxon>Pseudomonadati</taxon>
        <taxon>Pseudomonadota</taxon>
        <taxon>Alphaproteobacteria</taxon>
        <taxon>Rhodospirillales</taxon>
        <taxon>Novispirillaceae</taxon>
        <taxon>Insolitispirillum</taxon>
    </lineage>
</organism>
<reference evidence="2 3" key="1">
    <citation type="submission" date="2017-01" db="EMBL/GenBank/DDBJ databases">
        <authorList>
            <person name="Mah S.A."/>
            <person name="Swanson W.J."/>
            <person name="Moy G.W."/>
            <person name="Vacquier V.D."/>
        </authorList>
    </citation>
    <scope>NUCLEOTIDE SEQUENCE [LARGE SCALE GENOMIC DNA]</scope>
    <source>
        <strain evidence="2 3">DSM 11589</strain>
    </source>
</reference>
<gene>
    <name evidence="2" type="ORF">SAMN05421779_1015</name>
</gene>
<evidence type="ECO:0000313" key="3">
    <source>
        <dbReference type="Proteomes" id="UP000185678"/>
    </source>
</evidence>
<dbReference type="STRING" id="80876.SAMN05421779_1015"/>
<dbReference type="InterPro" id="IPR003741">
    <property type="entry name" value="LUD_dom"/>
</dbReference>
<dbReference type="RefSeq" id="WP_076397876.1">
    <property type="nucleotide sequence ID" value="NZ_FTOA01000001.1"/>
</dbReference>
<proteinExistence type="predicted"/>
<evidence type="ECO:0000313" key="2">
    <source>
        <dbReference type="EMBL" id="SIS36468.1"/>
    </source>
</evidence>
<dbReference type="PANTHER" id="PTHR43682">
    <property type="entry name" value="LACTATE UTILIZATION PROTEIN C"/>
    <property type="match status" value="1"/>
</dbReference>
<accession>A0A1N7IHC3</accession>
<dbReference type="Pfam" id="PF02589">
    <property type="entry name" value="LUD_dom"/>
    <property type="match status" value="1"/>
</dbReference>
<dbReference type="OrthoDB" id="9794157at2"/>
<dbReference type="InterPro" id="IPR037171">
    <property type="entry name" value="NagB/RpiA_transferase-like"/>
</dbReference>
<sequence>MNNSATARANILARLKAAPRTAVPERPEWQPPVYDADERVNRFASVIEASHAEVYHTSADAWPALLAEVMQRHGLDSLMYAPGTVDGQQVATAWGTLEQAPALVPYDRPVEELKDTLVNGVAAGLTATRAAIAETGSLVLWPTAEEPRLMSLLPPVHVAVVRAETVVDTLAVLMASQHWAQQMPTNVVLVSGPSKTADIEQTLAYGVHGPKELIVLIVH</sequence>
<dbReference type="EMBL" id="FTOA01000001">
    <property type="protein sequence ID" value="SIS36468.1"/>
    <property type="molecule type" value="Genomic_DNA"/>
</dbReference>
<dbReference type="PANTHER" id="PTHR43682:SF1">
    <property type="entry name" value="LACTATE UTILIZATION PROTEIN C"/>
    <property type="match status" value="1"/>
</dbReference>
<dbReference type="SUPFAM" id="SSF100950">
    <property type="entry name" value="NagB/RpiA/CoA transferase-like"/>
    <property type="match status" value="1"/>
</dbReference>
<keyword evidence="3" id="KW-1185">Reference proteome</keyword>
<dbReference type="InterPro" id="IPR024185">
    <property type="entry name" value="FTHF_cligase-like_sf"/>
</dbReference>
<dbReference type="Gene3D" id="3.40.50.10420">
    <property type="entry name" value="NagB/RpiA/CoA transferase-like"/>
    <property type="match status" value="1"/>
</dbReference>
<protein>
    <submittedName>
        <fullName evidence="2">L-lactate dehydrogenase complex protein LldG</fullName>
    </submittedName>
</protein>
<evidence type="ECO:0000259" key="1">
    <source>
        <dbReference type="Pfam" id="PF02589"/>
    </source>
</evidence>